<protein>
    <submittedName>
        <fullName evidence="2">Uncharacterized protein</fullName>
    </submittedName>
</protein>
<gene>
    <name evidence="2" type="ORF">BU24DRAFT_76232</name>
</gene>
<evidence type="ECO:0000313" key="3">
    <source>
        <dbReference type="Proteomes" id="UP000799778"/>
    </source>
</evidence>
<organism evidence="2 3">
    <name type="scientific">Aaosphaeria arxii CBS 175.79</name>
    <dbReference type="NCBI Taxonomy" id="1450172"/>
    <lineage>
        <taxon>Eukaryota</taxon>
        <taxon>Fungi</taxon>
        <taxon>Dikarya</taxon>
        <taxon>Ascomycota</taxon>
        <taxon>Pezizomycotina</taxon>
        <taxon>Dothideomycetes</taxon>
        <taxon>Pleosporomycetidae</taxon>
        <taxon>Pleosporales</taxon>
        <taxon>Pleosporales incertae sedis</taxon>
        <taxon>Aaosphaeria</taxon>
    </lineage>
</organism>
<sequence length="80" mass="8632">MSERSVSDPSLLPFPSPPLPPGSPSPFPKLPTFRDMSCDECLSSSSCWYGSRASRTHTYLHPPTSFSTMGVGELGLLLVC</sequence>
<dbReference type="Proteomes" id="UP000799778">
    <property type="component" value="Unassembled WGS sequence"/>
</dbReference>
<name>A0A6A5X958_9PLEO</name>
<accession>A0A6A5X958</accession>
<dbReference type="AlphaFoldDB" id="A0A6A5X958"/>
<evidence type="ECO:0000256" key="1">
    <source>
        <dbReference type="SAM" id="MobiDB-lite"/>
    </source>
</evidence>
<feature type="compositionally biased region" description="Pro residues" evidence="1">
    <location>
        <begin position="12"/>
        <end position="28"/>
    </location>
</feature>
<proteinExistence type="predicted"/>
<keyword evidence="3" id="KW-1185">Reference proteome</keyword>
<dbReference type="GeneID" id="54292008"/>
<reference evidence="2" key="1">
    <citation type="journal article" date="2020" name="Stud. Mycol.">
        <title>101 Dothideomycetes genomes: a test case for predicting lifestyles and emergence of pathogens.</title>
        <authorList>
            <person name="Haridas S."/>
            <person name="Albert R."/>
            <person name="Binder M."/>
            <person name="Bloem J."/>
            <person name="Labutti K."/>
            <person name="Salamov A."/>
            <person name="Andreopoulos B."/>
            <person name="Baker S."/>
            <person name="Barry K."/>
            <person name="Bills G."/>
            <person name="Bluhm B."/>
            <person name="Cannon C."/>
            <person name="Castanera R."/>
            <person name="Culley D."/>
            <person name="Daum C."/>
            <person name="Ezra D."/>
            <person name="Gonzalez J."/>
            <person name="Henrissat B."/>
            <person name="Kuo A."/>
            <person name="Liang C."/>
            <person name="Lipzen A."/>
            <person name="Lutzoni F."/>
            <person name="Magnuson J."/>
            <person name="Mondo S."/>
            <person name="Nolan M."/>
            <person name="Ohm R."/>
            <person name="Pangilinan J."/>
            <person name="Park H.-J."/>
            <person name="Ramirez L."/>
            <person name="Alfaro M."/>
            <person name="Sun H."/>
            <person name="Tritt A."/>
            <person name="Yoshinaga Y."/>
            <person name="Zwiers L.-H."/>
            <person name="Turgeon B."/>
            <person name="Goodwin S."/>
            <person name="Spatafora J."/>
            <person name="Crous P."/>
            <person name="Grigoriev I."/>
        </authorList>
    </citation>
    <scope>NUCLEOTIDE SEQUENCE</scope>
    <source>
        <strain evidence="2">CBS 175.79</strain>
    </source>
</reference>
<dbReference type="EMBL" id="ML978078">
    <property type="protein sequence ID" value="KAF2009508.1"/>
    <property type="molecule type" value="Genomic_DNA"/>
</dbReference>
<dbReference type="RefSeq" id="XP_033377847.1">
    <property type="nucleotide sequence ID" value="XM_033534611.1"/>
</dbReference>
<feature type="region of interest" description="Disordered" evidence="1">
    <location>
        <begin position="1"/>
        <end position="28"/>
    </location>
</feature>
<evidence type="ECO:0000313" key="2">
    <source>
        <dbReference type="EMBL" id="KAF2009508.1"/>
    </source>
</evidence>